<dbReference type="RefSeq" id="WP_123288177.1">
    <property type="nucleotide sequence ID" value="NZ_JACIJB010000003.1"/>
</dbReference>
<dbReference type="Proteomes" id="UP000548978">
    <property type="component" value="Unassembled WGS sequence"/>
</dbReference>
<evidence type="ECO:0000313" key="2">
    <source>
        <dbReference type="Proteomes" id="UP000548978"/>
    </source>
</evidence>
<gene>
    <name evidence="1" type="ORF">FHS65_001074</name>
</gene>
<proteinExistence type="predicted"/>
<organism evidence="1 2">
    <name type="scientific">Brevundimonas halotolerans</name>
    <dbReference type="NCBI Taxonomy" id="69670"/>
    <lineage>
        <taxon>Bacteria</taxon>
        <taxon>Pseudomonadati</taxon>
        <taxon>Pseudomonadota</taxon>
        <taxon>Alphaproteobacteria</taxon>
        <taxon>Caulobacterales</taxon>
        <taxon>Caulobacteraceae</taxon>
        <taxon>Brevundimonas</taxon>
    </lineage>
</organism>
<sequence>MAEEFEVARFMTVAEAELLAALLRRHGIRAWLPDRDMATMLPHAQMAIGGIRVVAYAEQIDAARDIARRARAGEFATPDDFDDWQEDAIPGRIGELDEADIHGTVGSPSLKWWGVGLVAGATLIAWMLGYTNDLREFIP</sequence>
<dbReference type="AlphaFoldDB" id="A0A7W9A2S7"/>
<keyword evidence="2" id="KW-1185">Reference proteome</keyword>
<evidence type="ECO:0008006" key="3">
    <source>
        <dbReference type="Google" id="ProtNLM"/>
    </source>
</evidence>
<evidence type="ECO:0000313" key="1">
    <source>
        <dbReference type="EMBL" id="MBB5660329.1"/>
    </source>
</evidence>
<name>A0A7W9A2S7_9CAUL</name>
<comment type="caution">
    <text evidence="1">The sequence shown here is derived from an EMBL/GenBank/DDBJ whole genome shotgun (WGS) entry which is preliminary data.</text>
</comment>
<dbReference type="OrthoDB" id="7205980at2"/>
<dbReference type="EMBL" id="JACIJB010000003">
    <property type="protein sequence ID" value="MBB5660329.1"/>
    <property type="molecule type" value="Genomic_DNA"/>
</dbReference>
<protein>
    <recommendedName>
        <fullName evidence="3">DUF2007 domain-containing protein</fullName>
    </recommendedName>
</protein>
<accession>A0A7W9A2S7</accession>
<reference evidence="1 2" key="1">
    <citation type="submission" date="2020-08" db="EMBL/GenBank/DDBJ databases">
        <title>Genomic Encyclopedia of Type Strains, Phase IV (KMG-IV): sequencing the most valuable type-strain genomes for metagenomic binning, comparative biology and taxonomic classification.</title>
        <authorList>
            <person name="Goeker M."/>
        </authorList>
    </citation>
    <scope>NUCLEOTIDE SEQUENCE [LARGE SCALE GENOMIC DNA]</scope>
    <source>
        <strain evidence="1 2">DSM 24448</strain>
    </source>
</reference>